<evidence type="ECO:0000313" key="2">
    <source>
        <dbReference type="Proteomes" id="UP000050761"/>
    </source>
</evidence>
<keyword evidence="2" id="KW-1185">Reference proteome</keyword>
<gene>
    <name evidence="1" type="ORF">HPBE_LOCUS26471</name>
</gene>
<name>A0A183GUV2_HELPZ</name>
<sequence>MSVPKERCLSPHTFGVYPNHQKLPSSLCCFRIMQLRTGVQWLAYGEMVWITSQLSYWAAQAVTNSFSQATIILGFLFTFSQIGKKLDVKNFLKTSSYAFDEKNSSLFSEALLVKTLKAIRRFIPQSSTA</sequence>
<reference evidence="3" key="2">
    <citation type="submission" date="2019-09" db="UniProtKB">
        <authorList>
            <consortium name="WormBaseParasite"/>
        </authorList>
    </citation>
    <scope>IDENTIFICATION</scope>
</reference>
<accession>A0A3P8FEE5</accession>
<organism evidence="2 3">
    <name type="scientific">Heligmosomoides polygyrus</name>
    <name type="common">Parasitic roundworm</name>
    <dbReference type="NCBI Taxonomy" id="6339"/>
    <lineage>
        <taxon>Eukaryota</taxon>
        <taxon>Metazoa</taxon>
        <taxon>Ecdysozoa</taxon>
        <taxon>Nematoda</taxon>
        <taxon>Chromadorea</taxon>
        <taxon>Rhabditida</taxon>
        <taxon>Rhabditina</taxon>
        <taxon>Rhabditomorpha</taxon>
        <taxon>Strongyloidea</taxon>
        <taxon>Heligmosomidae</taxon>
        <taxon>Heligmosomoides</taxon>
    </lineage>
</organism>
<dbReference type="AlphaFoldDB" id="A0A183GUV2"/>
<reference evidence="1 2" key="1">
    <citation type="submission" date="2018-11" db="EMBL/GenBank/DDBJ databases">
        <authorList>
            <consortium name="Pathogen Informatics"/>
        </authorList>
    </citation>
    <scope>NUCLEOTIDE SEQUENCE [LARGE SCALE GENOMIC DNA]</scope>
</reference>
<dbReference type="WBParaSite" id="HPBE_0002647201-mRNA-1">
    <property type="protein sequence ID" value="HPBE_0002647201-mRNA-1"/>
    <property type="gene ID" value="HPBE_0002647201"/>
</dbReference>
<dbReference type="Proteomes" id="UP000050761">
    <property type="component" value="Unassembled WGS sequence"/>
</dbReference>
<proteinExistence type="predicted"/>
<protein>
    <submittedName>
        <fullName evidence="3">7TM_GPCR_Srx domain-containing protein</fullName>
    </submittedName>
</protein>
<evidence type="ECO:0000313" key="1">
    <source>
        <dbReference type="EMBL" id="VDP57738.1"/>
    </source>
</evidence>
<dbReference type="EMBL" id="UZAH01040045">
    <property type="protein sequence ID" value="VDP57738.1"/>
    <property type="molecule type" value="Genomic_DNA"/>
</dbReference>
<evidence type="ECO:0000313" key="3">
    <source>
        <dbReference type="WBParaSite" id="HPBE_0002647201-mRNA-1"/>
    </source>
</evidence>
<accession>A0A183GUV2</accession>
<dbReference type="OrthoDB" id="5845843at2759"/>